<feature type="binding site" evidence="10">
    <location>
        <position position="30"/>
    </location>
    <ligand>
        <name>NAD(+)</name>
        <dbReference type="ChEBI" id="CHEBI:57540"/>
    </ligand>
</feature>
<evidence type="ECO:0000313" key="13">
    <source>
        <dbReference type="Proteomes" id="UP000239736"/>
    </source>
</evidence>
<dbReference type="InterPro" id="IPR014027">
    <property type="entry name" value="UDP-Glc/GDP-Man_DH_C"/>
</dbReference>
<dbReference type="Pfam" id="PF03721">
    <property type="entry name" value="UDPG_MGDP_dh_N"/>
    <property type="match status" value="1"/>
</dbReference>
<dbReference type="InterPro" id="IPR017476">
    <property type="entry name" value="UDP-Glc/GDP-Man"/>
</dbReference>
<dbReference type="PANTHER" id="PTHR43750:SF1">
    <property type="entry name" value="GDP-MANNOSE 6-DEHYDROGENASE"/>
    <property type="match status" value="1"/>
</dbReference>
<evidence type="ECO:0000256" key="5">
    <source>
        <dbReference type="ARBA" id="ARBA00023027"/>
    </source>
</evidence>
<evidence type="ECO:0000256" key="4">
    <source>
        <dbReference type="ARBA" id="ARBA00023002"/>
    </source>
</evidence>
<gene>
    <name evidence="12" type="ORF">LV82_02668</name>
</gene>
<dbReference type="InterPro" id="IPR036291">
    <property type="entry name" value="NAD(P)-bd_dom_sf"/>
</dbReference>
<feature type="binding site" evidence="9">
    <location>
        <position position="323"/>
    </location>
    <ligand>
        <name>substrate</name>
    </ligand>
</feature>
<dbReference type="UniPathway" id="UPA00038">
    <property type="reaction ID" value="UER00491"/>
</dbReference>
<keyword evidence="5 7" id="KW-0520">NAD</keyword>
<keyword evidence="13" id="KW-1185">Reference proteome</keyword>
<feature type="binding site" evidence="10">
    <location>
        <position position="35"/>
    </location>
    <ligand>
        <name>NAD(+)</name>
        <dbReference type="ChEBI" id="CHEBI:57540"/>
    </ligand>
</feature>
<dbReference type="SUPFAM" id="SSF48179">
    <property type="entry name" value="6-phosphogluconate dehydrogenase C-terminal domain-like"/>
    <property type="match status" value="1"/>
</dbReference>
<name>A0A2S5JE14_9RHOB</name>
<evidence type="ECO:0000256" key="9">
    <source>
        <dbReference type="PIRSR" id="PIRSR500134-2"/>
    </source>
</evidence>
<dbReference type="PROSITE" id="PS51257">
    <property type="entry name" value="PROKAR_LIPOPROTEIN"/>
    <property type="match status" value="1"/>
</dbReference>
<dbReference type="PANTHER" id="PTHR43750">
    <property type="entry name" value="UDP-GLUCOSE 6-DEHYDROGENASE TUAD"/>
    <property type="match status" value="1"/>
</dbReference>
<dbReference type="InterPro" id="IPR008927">
    <property type="entry name" value="6-PGluconate_DH-like_C_sf"/>
</dbReference>
<dbReference type="Gene3D" id="3.40.50.720">
    <property type="entry name" value="NAD(P)-binding Rossmann-like Domain"/>
    <property type="match status" value="2"/>
</dbReference>
<reference evidence="12 13" key="1">
    <citation type="submission" date="2018-01" db="EMBL/GenBank/DDBJ databases">
        <title>Genomic Encyclopedia of Archaeal and Bacterial Type Strains, Phase II (KMG-II): from individual species to whole genera.</title>
        <authorList>
            <person name="Goeker M."/>
        </authorList>
    </citation>
    <scope>NUCLEOTIDE SEQUENCE [LARGE SCALE GENOMIC DNA]</scope>
    <source>
        <strain evidence="12 13">DSM 12048</strain>
    </source>
</reference>
<dbReference type="AlphaFoldDB" id="A0A2S5JE14"/>
<feature type="binding site" evidence="10">
    <location>
        <position position="124"/>
    </location>
    <ligand>
        <name>NAD(+)</name>
        <dbReference type="ChEBI" id="CHEBI:57540"/>
    </ligand>
</feature>
<dbReference type="InterPro" id="IPR001732">
    <property type="entry name" value="UDP-Glc/GDP-Man_DH_N"/>
</dbReference>
<evidence type="ECO:0000256" key="7">
    <source>
        <dbReference type="PIRNR" id="PIRNR000124"/>
    </source>
</evidence>
<dbReference type="EMBL" id="PRDS01000010">
    <property type="protein sequence ID" value="PPB79651.1"/>
    <property type="molecule type" value="Genomic_DNA"/>
</dbReference>
<evidence type="ECO:0000256" key="2">
    <source>
        <dbReference type="ARBA" id="ARBA00006601"/>
    </source>
</evidence>
<dbReference type="GO" id="GO:0000271">
    <property type="term" value="P:polysaccharide biosynthetic process"/>
    <property type="evidence" value="ECO:0007669"/>
    <property type="project" value="InterPro"/>
</dbReference>
<dbReference type="GO" id="GO:0003979">
    <property type="term" value="F:UDP-glucose 6-dehydrogenase activity"/>
    <property type="evidence" value="ECO:0007669"/>
    <property type="project" value="UniProtKB-EC"/>
</dbReference>
<dbReference type="EC" id="1.1.1.22" evidence="3 7"/>
<feature type="domain" description="UDP-glucose/GDP-mannose dehydrogenase C-terminal" evidence="11">
    <location>
        <begin position="316"/>
        <end position="424"/>
    </location>
</feature>
<dbReference type="SUPFAM" id="SSF51735">
    <property type="entry name" value="NAD(P)-binding Rossmann-fold domains"/>
    <property type="match status" value="1"/>
</dbReference>
<evidence type="ECO:0000256" key="8">
    <source>
        <dbReference type="PIRSR" id="PIRSR500134-1"/>
    </source>
</evidence>
<dbReference type="RefSeq" id="WP_104072447.1">
    <property type="nucleotide sequence ID" value="NZ_PRDS01000010.1"/>
</dbReference>
<feature type="binding site" evidence="10">
    <location>
        <position position="86"/>
    </location>
    <ligand>
        <name>NAD(+)</name>
        <dbReference type="ChEBI" id="CHEBI:57540"/>
    </ligand>
</feature>
<dbReference type="Gene3D" id="1.20.5.170">
    <property type="match status" value="1"/>
</dbReference>
<organism evidence="12 13">
    <name type="scientific">Albidovulum inexpectatum</name>
    <dbReference type="NCBI Taxonomy" id="196587"/>
    <lineage>
        <taxon>Bacteria</taxon>
        <taxon>Pseudomonadati</taxon>
        <taxon>Pseudomonadota</taxon>
        <taxon>Alphaproteobacteria</taxon>
        <taxon>Rhodobacterales</taxon>
        <taxon>Paracoccaceae</taxon>
        <taxon>Albidovulum</taxon>
    </lineage>
</organism>
<evidence type="ECO:0000256" key="1">
    <source>
        <dbReference type="ARBA" id="ARBA00004701"/>
    </source>
</evidence>
<comment type="pathway">
    <text evidence="1">Nucleotide-sugar biosynthesis; UDP-alpha-D-glucuronate biosynthesis; UDP-alpha-D-glucuronate from UDP-alpha-D-glucose: step 1/1.</text>
</comment>
<dbReference type="InterPro" id="IPR028357">
    <property type="entry name" value="UDPglc_DH_bac"/>
</dbReference>
<accession>A0A2S5JE14</accession>
<dbReference type="Proteomes" id="UP000239736">
    <property type="component" value="Unassembled WGS sequence"/>
</dbReference>
<evidence type="ECO:0000313" key="12">
    <source>
        <dbReference type="EMBL" id="PPB79651.1"/>
    </source>
</evidence>
<comment type="catalytic activity">
    <reaction evidence="6 7">
        <text>UDP-alpha-D-glucose + 2 NAD(+) + H2O = UDP-alpha-D-glucuronate + 2 NADH + 3 H(+)</text>
        <dbReference type="Rhea" id="RHEA:23596"/>
        <dbReference type="ChEBI" id="CHEBI:15377"/>
        <dbReference type="ChEBI" id="CHEBI:15378"/>
        <dbReference type="ChEBI" id="CHEBI:57540"/>
        <dbReference type="ChEBI" id="CHEBI:57945"/>
        <dbReference type="ChEBI" id="CHEBI:58052"/>
        <dbReference type="ChEBI" id="CHEBI:58885"/>
        <dbReference type="EC" id="1.1.1.22"/>
    </reaction>
</comment>
<feature type="binding site" evidence="9">
    <location>
        <begin position="256"/>
        <end position="260"/>
    </location>
    <ligand>
        <name>substrate</name>
    </ligand>
</feature>
<evidence type="ECO:0000256" key="3">
    <source>
        <dbReference type="ARBA" id="ARBA00012954"/>
    </source>
</evidence>
<feature type="binding site" evidence="10">
    <location>
        <position position="270"/>
    </location>
    <ligand>
        <name>NAD(+)</name>
        <dbReference type="ChEBI" id="CHEBI:57540"/>
    </ligand>
</feature>
<feature type="binding site" evidence="9">
    <location>
        <position position="264"/>
    </location>
    <ligand>
        <name>substrate</name>
    </ligand>
</feature>
<dbReference type="Pfam" id="PF03720">
    <property type="entry name" value="UDPG_MGDP_dh_C"/>
    <property type="match status" value="1"/>
</dbReference>
<evidence type="ECO:0000256" key="10">
    <source>
        <dbReference type="PIRSR" id="PIRSR500134-3"/>
    </source>
</evidence>
<evidence type="ECO:0000256" key="6">
    <source>
        <dbReference type="ARBA" id="ARBA00047473"/>
    </source>
</evidence>
<dbReference type="InterPro" id="IPR036220">
    <property type="entry name" value="UDP-Glc/GDP-Man_DH_C_sf"/>
</dbReference>
<feature type="binding site" evidence="10">
    <location>
        <position position="330"/>
    </location>
    <ligand>
        <name>NAD(+)</name>
        <dbReference type="ChEBI" id="CHEBI:57540"/>
    </ligand>
</feature>
<comment type="similarity">
    <text evidence="2 7">Belongs to the UDP-glucose/GDP-mannose dehydrogenase family.</text>
</comment>
<comment type="caution">
    <text evidence="12">The sequence shown here is derived from an EMBL/GenBank/DDBJ whole genome shotgun (WGS) entry which is preliminary data.</text>
</comment>
<dbReference type="GO" id="GO:0006065">
    <property type="term" value="P:UDP-glucuronate biosynthetic process"/>
    <property type="evidence" value="ECO:0007669"/>
    <property type="project" value="UniProtKB-UniPathway"/>
</dbReference>
<feature type="active site" description="Nucleophile" evidence="8">
    <location>
        <position position="267"/>
    </location>
</feature>
<dbReference type="PIRSF" id="PIRSF000124">
    <property type="entry name" value="UDPglc_GDPman_dh"/>
    <property type="match status" value="1"/>
</dbReference>
<dbReference type="SMART" id="SM00984">
    <property type="entry name" value="UDPG_MGDP_dh_C"/>
    <property type="match status" value="1"/>
</dbReference>
<sequence length="437" mass="47254">MKIAVFGLGYVGIVSAACLARDGHQVIGVDPQATKVDLVNAGRPPIVEKLVGELIAEAVGNGALRATQSAEEAVSFADLSLICVGTPSRRNGSLDTGAVERVCEQIGAAVAAKGRDHVVVLRSTVLPGTMRGLVIPTLRRAAGDAAGHLKIANNPEFLRESTAVYDYDHPPKTVVGADRPEVAELVLSLYEDLPGPKIATRLEVAEMVKYADNAWHAVKVSFANEIGNIAQAVGVDSWEVMDIFCQDTKLNISPYYMKPGFAFGGSCLPKDVRALTYKGRDLDLDLPLLNSVLPANARQIERAMQIVSDYGLRNVAFLGISFKAGTDDLRESPLVALAERMIGKGLNLRIYDRNVHLSRLMGANRAYIEETIPHIGQILSDDLDQVLEHGELVVIGNPAPEFKTVAERLRPDQKVLDLARIPGLAARLGDRYRGINW</sequence>
<evidence type="ECO:0000259" key="11">
    <source>
        <dbReference type="SMART" id="SM00984"/>
    </source>
</evidence>
<dbReference type="NCBIfam" id="TIGR03026">
    <property type="entry name" value="NDP-sugDHase"/>
    <property type="match status" value="1"/>
</dbReference>
<proteinExistence type="inferred from homology"/>
<dbReference type="OrthoDB" id="9803238at2"/>
<feature type="binding site" evidence="10">
    <location>
        <position position="160"/>
    </location>
    <ligand>
        <name>NAD(+)</name>
        <dbReference type="ChEBI" id="CHEBI:57540"/>
    </ligand>
</feature>
<feature type="binding site" evidence="9">
    <location>
        <position position="209"/>
    </location>
    <ligand>
        <name>substrate</name>
    </ligand>
</feature>
<dbReference type="SUPFAM" id="SSF52413">
    <property type="entry name" value="UDP-glucose/GDP-mannose dehydrogenase C-terminal domain"/>
    <property type="match status" value="1"/>
</dbReference>
<dbReference type="GO" id="GO:0051287">
    <property type="term" value="F:NAD binding"/>
    <property type="evidence" value="ECO:0007669"/>
    <property type="project" value="InterPro"/>
</dbReference>
<feature type="binding site" evidence="9">
    <location>
        <begin position="157"/>
        <end position="160"/>
    </location>
    <ligand>
        <name>substrate</name>
    </ligand>
</feature>
<dbReference type="InterPro" id="IPR014026">
    <property type="entry name" value="UDP-Glc/GDP-Man_DH_dimer"/>
</dbReference>
<protein>
    <recommendedName>
        <fullName evidence="3 7">UDP-glucose 6-dehydrogenase</fullName>
        <ecNumber evidence="3 7">1.1.1.22</ecNumber>
    </recommendedName>
</protein>
<dbReference type="Pfam" id="PF00984">
    <property type="entry name" value="UDPG_MGDP_dh"/>
    <property type="match status" value="1"/>
</dbReference>
<dbReference type="PIRSF" id="PIRSF500134">
    <property type="entry name" value="UDPglc_DH_bac"/>
    <property type="match status" value="1"/>
</dbReference>
<keyword evidence="4 7" id="KW-0560">Oxidoreductase</keyword>